<dbReference type="OrthoDB" id="341924at2759"/>
<dbReference type="SUPFAM" id="SSF47113">
    <property type="entry name" value="Histone-fold"/>
    <property type="match status" value="1"/>
</dbReference>
<proteinExistence type="inferred from homology"/>
<dbReference type="EMBL" id="MCGO01000015">
    <property type="protein sequence ID" value="ORY46948.1"/>
    <property type="molecule type" value="Genomic_DNA"/>
</dbReference>
<accession>A0A1Y2CIS2</accession>
<dbReference type="InterPro" id="IPR003162">
    <property type="entry name" value="TFIID-31"/>
</dbReference>
<dbReference type="GO" id="GO:0051123">
    <property type="term" value="P:RNA polymerase II preinitiation complex assembly"/>
    <property type="evidence" value="ECO:0007669"/>
    <property type="project" value="TreeGrafter"/>
</dbReference>
<dbReference type="Pfam" id="PF02291">
    <property type="entry name" value="TFIID-31kDa"/>
    <property type="match status" value="1"/>
</dbReference>
<dbReference type="GO" id="GO:0016251">
    <property type="term" value="F:RNA polymerase II general transcription initiation factor activity"/>
    <property type="evidence" value="ECO:0007669"/>
    <property type="project" value="TreeGrafter"/>
</dbReference>
<dbReference type="Proteomes" id="UP000193642">
    <property type="component" value="Unassembled WGS sequence"/>
</dbReference>
<comment type="caution">
    <text evidence="6">The sequence shown here is derived from an EMBL/GenBank/DDBJ whole genome shotgun (WGS) entry which is preliminary data.</text>
</comment>
<evidence type="ECO:0000313" key="6">
    <source>
        <dbReference type="EMBL" id="ORY46948.1"/>
    </source>
</evidence>
<dbReference type="PANTHER" id="PTHR48068:SF4">
    <property type="entry name" value="TATA-BOX BINDING PROTEIN ASSOCIATED FACTOR 9"/>
    <property type="match status" value="1"/>
</dbReference>
<dbReference type="CDD" id="cd07979">
    <property type="entry name" value="HFD_TAF9"/>
    <property type="match status" value="1"/>
</dbReference>
<keyword evidence="7" id="KW-1185">Reference proteome</keyword>
<dbReference type="InterPro" id="IPR009072">
    <property type="entry name" value="Histone-fold"/>
</dbReference>
<dbReference type="GO" id="GO:0046982">
    <property type="term" value="F:protein heterodimerization activity"/>
    <property type="evidence" value="ECO:0007669"/>
    <property type="project" value="InterPro"/>
</dbReference>
<dbReference type="GO" id="GO:0005669">
    <property type="term" value="C:transcription factor TFIID complex"/>
    <property type="evidence" value="ECO:0007669"/>
    <property type="project" value="TreeGrafter"/>
</dbReference>
<dbReference type="Gene3D" id="1.10.20.10">
    <property type="entry name" value="Histone, subunit A"/>
    <property type="match status" value="1"/>
</dbReference>
<evidence type="ECO:0000256" key="2">
    <source>
        <dbReference type="ARBA" id="ARBA00007646"/>
    </source>
</evidence>
<sequence>MTQVPPVPLGNQHAGHQEPLELPRNAKLVSLMMQAMGVDDFQPQVLPQLLDFVHRYTLDVVGDAQLFAEHAGRSEVDVDDVRLAVEGKLTHSFTGVPSKEVRGLIRTYWASQG</sequence>
<keyword evidence="5" id="KW-0539">Nucleus</keyword>
<comment type="subcellular location">
    <subcellularLocation>
        <location evidence="1">Nucleus</location>
    </subcellularLocation>
</comment>
<evidence type="ECO:0000256" key="1">
    <source>
        <dbReference type="ARBA" id="ARBA00004123"/>
    </source>
</evidence>
<protein>
    <recommendedName>
        <fullName evidence="8">TFIID-31kDa-domain-containing protein</fullName>
    </recommendedName>
</protein>
<evidence type="ECO:0000313" key="7">
    <source>
        <dbReference type="Proteomes" id="UP000193642"/>
    </source>
</evidence>
<dbReference type="AlphaFoldDB" id="A0A1Y2CIS2"/>
<organism evidence="6 7">
    <name type="scientific">Rhizoclosmatium globosum</name>
    <dbReference type="NCBI Taxonomy" id="329046"/>
    <lineage>
        <taxon>Eukaryota</taxon>
        <taxon>Fungi</taxon>
        <taxon>Fungi incertae sedis</taxon>
        <taxon>Chytridiomycota</taxon>
        <taxon>Chytridiomycota incertae sedis</taxon>
        <taxon>Chytridiomycetes</taxon>
        <taxon>Chytridiales</taxon>
        <taxon>Chytriomycetaceae</taxon>
        <taxon>Rhizoclosmatium</taxon>
    </lineage>
</organism>
<evidence type="ECO:0008006" key="8">
    <source>
        <dbReference type="Google" id="ProtNLM"/>
    </source>
</evidence>
<evidence type="ECO:0000256" key="5">
    <source>
        <dbReference type="ARBA" id="ARBA00023242"/>
    </source>
</evidence>
<dbReference type="GO" id="GO:0003713">
    <property type="term" value="F:transcription coactivator activity"/>
    <property type="evidence" value="ECO:0007669"/>
    <property type="project" value="TreeGrafter"/>
</dbReference>
<dbReference type="STRING" id="329046.A0A1Y2CIS2"/>
<keyword evidence="3" id="KW-0805">Transcription regulation</keyword>
<keyword evidence="4" id="KW-0804">Transcription</keyword>
<reference evidence="6 7" key="1">
    <citation type="submission" date="2016-07" db="EMBL/GenBank/DDBJ databases">
        <title>Pervasive Adenine N6-methylation of Active Genes in Fungi.</title>
        <authorList>
            <consortium name="DOE Joint Genome Institute"/>
            <person name="Mondo S.J."/>
            <person name="Dannebaum R.O."/>
            <person name="Kuo R.C."/>
            <person name="Labutti K."/>
            <person name="Haridas S."/>
            <person name="Kuo A."/>
            <person name="Salamov A."/>
            <person name="Ahrendt S.R."/>
            <person name="Lipzen A."/>
            <person name="Sullivan W."/>
            <person name="Andreopoulos W.B."/>
            <person name="Clum A."/>
            <person name="Lindquist E."/>
            <person name="Daum C."/>
            <person name="Ramamoorthy G.K."/>
            <person name="Gryganskyi A."/>
            <person name="Culley D."/>
            <person name="Magnuson J.K."/>
            <person name="James T.Y."/>
            <person name="O'Malley M.A."/>
            <person name="Stajich J.E."/>
            <person name="Spatafora J.W."/>
            <person name="Visel A."/>
            <person name="Grigoriev I.V."/>
        </authorList>
    </citation>
    <scope>NUCLEOTIDE SEQUENCE [LARGE SCALE GENOMIC DNA]</scope>
    <source>
        <strain evidence="6 7">JEL800</strain>
    </source>
</reference>
<evidence type="ECO:0000256" key="4">
    <source>
        <dbReference type="ARBA" id="ARBA00023163"/>
    </source>
</evidence>
<dbReference type="GO" id="GO:0000124">
    <property type="term" value="C:SAGA complex"/>
    <property type="evidence" value="ECO:0007669"/>
    <property type="project" value="TreeGrafter"/>
</dbReference>
<gene>
    <name evidence="6" type="ORF">BCR33DRAFT_658498</name>
</gene>
<dbReference type="InterPro" id="IPR051431">
    <property type="entry name" value="TFIID_subunit_9"/>
</dbReference>
<dbReference type="PANTHER" id="PTHR48068">
    <property type="entry name" value="TAF9 RNA POLYMERASE II, TATA BOX-BINDING PROTEIN (TBP)-ASSOCIATED FACTOR"/>
    <property type="match status" value="1"/>
</dbReference>
<name>A0A1Y2CIS2_9FUNG</name>
<comment type="similarity">
    <text evidence="2">Belongs to the TAF9 family.</text>
</comment>
<evidence type="ECO:0000256" key="3">
    <source>
        <dbReference type="ARBA" id="ARBA00023015"/>
    </source>
</evidence>